<dbReference type="Proteomes" id="UP000267469">
    <property type="component" value="Unassembled WGS sequence"/>
</dbReference>
<keyword evidence="3" id="KW-1185">Reference proteome</keyword>
<evidence type="ECO:0000313" key="3">
    <source>
        <dbReference type="Proteomes" id="UP000267469"/>
    </source>
</evidence>
<protein>
    <submittedName>
        <fullName evidence="2">Uncharacterized protein</fullName>
    </submittedName>
</protein>
<feature type="transmembrane region" description="Helical" evidence="1">
    <location>
        <begin position="12"/>
        <end position="29"/>
    </location>
</feature>
<dbReference type="AlphaFoldDB" id="A0A3N0EUK3"/>
<reference evidence="2 3" key="1">
    <citation type="submission" date="2018-10" db="EMBL/GenBank/DDBJ databases">
        <title>Sinomicrobium pectinilyticum sp. nov., a pectinase-producing bacterium isolated from alkaline and saline soil, and emended description of the genus Sinomicrobium.</title>
        <authorList>
            <person name="Cheng B."/>
            <person name="Li C."/>
            <person name="Lai Q."/>
            <person name="Du M."/>
            <person name="Shao Z."/>
            <person name="Xu P."/>
            <person name="Yang C."/>
        </authorList>
    </citation>
    <scope>NUCLEOTIDE SEQUENCE [LARGE SCALE GENOMIC DNA]</scope>
    <source>
        <strain evidence="2 3">5DNS001</strain>
    </source>
</reference>
<gene>
    <name evidence="2" type="ORF">ED312_04600</name>
</gene>
<dbReference type="EMBL" id="RJTM01000026">
    <property type="protein sequence ID" value="RNL91454.1"/>
    <property type="molecule type" value="Genomic_DNA"/>
</dbReference>
<comment type="caution">
    <text evidence="2">The sequence shown here is derived from an EMBL/GenBank/DDBJ whole genome shotgun (WGS) entry which is preliminary data.</text>
</comment>
<organism evidence="2 3">
    <name type="scientific">Sinomicrobium pectinilyticum</name>
    <dbReference type="NCBI Taxonomy" id="1084421"/>
    <lineage>
        <taxon>Bacteria</taxon>
        <taxon>Pseudomonadati</taxon>
        <taxon>Bacteroidota</taxon>
        <taxon>Flavobacteriia</taxon>
        <taxon>Flavobacteriales</taxon>
        <taxon>Flavobacteriaceae</taxon>
        <taxon>Sinomicrobium</taxon>
    </lineage>
</organism>
<evidence type="ECO:0000256" key="1">
    <source>
        <dbReference type="SAM" id="Phobius"/>
    </source>
</evidence>
<evidence type="ECO:0000313" key="2">
    <source>
        <dbReference type="EMBL" id="RNL91454.1"/>
    </source>
</evidence>
<keyword evidence="1" id="KW-0472">Membrane</keyword>
<name>A0A3N0EUK3_SINP1</name>
<keyword evidence="1" id="KW-0812">Transmembrane</keyword>
<keyword evidence="1" id="KW-1133">Transmembrane helix</keyword>
<accession>A0A3N0EUK3</accession>
<proteinExistence type="predicted"/>
<dbReference type="RefSeq" id="WP_123214831.1">
    <property type="nucleotide sequence ID" value="NZ_RJTM01000026.1"/>
</dbReference>
<sequence>MQDTLHYTLSTIPQVLAALIALLGVFWVYKVDHLNNRLKKQAEVLKREIDSEDEEKVGFIERLHRDLKEKKGYTHKDIERLSYRIDSTIHKKIISGSIIQFVIFSKYKKTQL</sequence>